<organism evidence="2">
    <name type="scientific">Eucalyptus grandis</name>
    <name type="common">Flooded gum</name>
    <dbReference type="NCBI Taxonomy" id="71139"/>
    <lineage>
        <taxon>Eukaryota</taxon>
        <taxon>Viridiplantae</taxon>
        <taxon>Streptophyta</taxon>
        <taxon>Embryophyta</taxon>
        <taxon>Tracheophyta</taxon>
        <taxon>Spermatophyta</taxon>
        <taxon>Magnoliopsida</taxon>
        <taxon>eudicotyledons</taxon>
        <taxon>Gunneridae</taxon>
        <taxon>Pentapetalae</taxon>
        <taxon>rosids</taxon>
        <taxon>malvids</taxon>
        <taxon>Myrtales</taxon>
        <taxon>Myrtaceae</taxon>
        <taxon>Myrtoideae</taxon>
        <taxon>Eucalypteae</taxon>
        <taxon>Eucalyptus</taxon>
    </lineage>
</organism>
<dbReference type="EMBL" id="KK198759">
    <property type="protein sequence ID" value="KCW64357.1"/>
    <property type="molecule type" value="Genomic_DNA"/>
</dbReference>
<accession>A0A059BDS1</accession>
<feature type="chain" id="PRO_5001574192" evidence="1">
    <location>
        <begin position="26"/>
        <end position="225"/>
    </location>
</feature>
<dbReference type="eggNOG" id="ENOG502QVTW">
    <property type="taxonomic scope" value="Eukaryota"/>
</dbReference>
<evidence type="ECO:0000313" key="2">
    <source>
        <dbReference type="EMBL" id="KCW64357.1"/>
    </source>
</evidence>
<dbReference type="AlphaFoldDB" id="A0A059BDS1"/>
<dbReference type="Gramene" id="KCW64357">
    <property type="protein sequence ID" value="KCW64357"/>
    <property type="gene ID" value="EUGRSUZ_G01982"/>
</dbReference>
<gene>
    <name evidence="2" type="ORF">EUGRSUZ_G01982</name>
</gene>
<dbReference type="KEGG" id="egr:104453569"/>
<dbReference type="OrthoDB" id="406551at2759"/>
<name>A0A059BDS1_EUCGR</name>
<dbReference type="InterPro" id="IPR038941">
    <property type="entry name" value="At4g14100-like"/>
</dbReference>
<dbReference type="InParanoid" id="A0A059BDS1"/>
<evidence type="ECO:0000256" key="1">
    <source>
        <dbReference type="SAM" id="SignalP"/>
    </source>
</evidence>
<dbReference type="PANTHER" id="PTHR33880">
    <property type="entry name" value="EXPRESSED PROTEIN"/>
    <property type="match status" value="1"/>
</dbReference>
<dbReference type="OMA" id="VAGFDCH"/>
<protein>
    <submittedName>
        <fullName evidence="2">Uncharacterized protein</fullName>
    </submittedName>
</protein>
<keyword evidence="1" id="KW-0732">Signal</keyword>
<reference evidence="2" key="1">
    <citation type="submission" date="2013-07" db="EMBL/GenBank/DDBJ databases">
        <title>The genome of Eucalyptus grandis.</title>
        <authorList>
            <person name="Schmutz J."/>
            <person name="Hayes R."/>
            <person name="Myburg A."/>
            <person name="Tuskan G."/>
            <person name="Grattapaglia D."/>
            <person name="Rokhsar D.S."/>
        </authorList>
    </citation>
    <scope>NUCLEOTIDE SEQUENCE</scope>
    <source>
        <tissue evidence="2">Leaf extractions</tissue>
    </source>
</reference>
<sequence>MSSTHLRPISAALPLLLLLLISAVASPLLSSAQAPAATPWPPQFHAALFMNNSKGTLQLVDLWYDLPNGRNLNAIRDQLSPSVLHDVEWDNGTSYYYTLGDGGSCQTMHFPVGILRPDWLDGASYLGRSRVDGFLCDGWAKVDFIRYYEDVATKRPVFWAFFNGMTAHVMTFEVGAVLEDAGWQAPAYCFGKKEGADGPKLAAASGVSRGYPMAGLGALGRSMSS</sequence>
<proteinExistence type="predicted"/>
<feature type="signal peptide" evidence="1">
    <location>
        <begin position="1"/>
        <end position="25"/>
    </location>
</feature>
<dbReference type="PANTHER" id="PTHR33880:SF4">
    <property type="entry name" value="OS07G0189700 PROTEIN"/>
    <property type="match status" value="1"/>
</dbReference>